<dbReference type="SUPFAM" id="SSF50249">
    <property type="entry name" value="Nucleic acid-binding proteins"/>
    <property type="match status" value="1"/>
</dbReference>
<dbReference type="PROSITE" id="PS51194">
    <property type="entry name" value="HELICASE_CTER"/>
    <property type="match status" value="1"/>
</dbReference>
<keyword evidence="5 15" id="KW-0378">Hydrolase</keyword>
<accession>A0A7V5P019</accession>
<dbReference type="EC" id="5.6.2.4" evidence="13 15"/>
<dbReference type="NCBIfam" id="NF008165">
    <property type="entry name" value="PRK10917.1-3"/>
    <property type="match status" value="1"/>
</dbReference>
<evidence type="ECO:0000256" key="7">
    <source>
        <dbReference type="ARBA" id="ARBA00022840"/>
    </source>
</evidence>
<keyword evidence="10 15" id="KW-0234">DNA repair</keyword>
<dbReference type="NCBIfam" id="TIGR00643">
    <property type="entry name" value="recG"/>
    <property type="match status" value="1"/>
</dbReference>
<dbReference type="Pfam" id="PF00271">
    <property type="entry name" value="Helicase_C"/>
    <property type="match status" value="1"/>
</dbReference>
<dbReference type="CDD" id="cd17992">
    <property type="entry name" value="DEXHc_RecG"/>
    <property type="match status" value="1"/>
</dbReference>
<keyword evidence="8" id="KW-0238">DNA-binding</keyword>
<keyword evidence="3 15" id="KW-0547">Nucleotide-binding</keyword>
<proteinExistence type="inferred from homology"/>
<comment type="function">
    <text evidence="15">Plays a critical role in recombination and DNA repair. Helps process Holliday junction intermediates to mature products by catalyzing branch migration. Has replication fork regression activity, unwinds stalled or blocked replication forks to make a HJ that can be resolved. Has a DNA unwinding activity characteristic of a DNA helicase with 3'-5' polarity.</text>
</comment>
<dbReference type="Gene3D" id="1.10.150.20">
    <property type="entry name" value="5' to 3' exonuclease, C-terminal subdomain"/>
    <property type="match status" value="1"/>
</dbReference>
<dbReference type="GO" id="GO:0003677">
    <property type="term" value="F:DNA binding"/>
    <property type="evidence" value="ECO:0007669"/>
    <property type="project" value="UniProtKB-KW"/>
</dbReference>
<evidence type="ECO:0000313" key="18">
    <source>
        <dbReference type="EMBL" id="HHI97368.1"/>
    </source>
</evidence>
<evidence type="ECO:0000256" key="15">
    <source>
        <dbReference type="RuleBase" id="RU363016"/>
    </source>
</evidence>
<dbReference type="CDD" id="cd04488">
    <property type="entry name" value="RecG_wedge_OBF"/>
    <property type="match status" value="1"/>
</dbReference>
<evidence type="ECO:0000259" key="16">
    <source>
        <dbReference type="PROSITE" id="PS51192"/>
    </source>
</evidence>
<feature type="domain" description="Helicase ATP-binding" evidence="16">
    <location>
        <begin position="391"/>
        <end position="554"/>
    </location>
</feature>
<dbReference type="InterPro" id="IPR045562">
    <property type="entry name" value="RecG_dom3_C"/>
</dbReference>
<dbReference type="Gene3D" id="2.40.50.140">
    <property type="entry name" value="Nucleic acid-binding proteins"/>
    <property type="match status" value="1"/>
</dbReference>
<protein>
    <recommendedName>
        <fullName evidence="2 15">ATP-dependent DNA helicase RecG</fullName>
        <ecNumber evidence="13 15">5.6.2.4</ecNumber>
    </recommendedName>
</protein>
<evidence type="ECO:0000256" key="3">
    <source>
        <dbReference type="ARBA" id="ARBA00022741"/>
    </source>
</evidence>
<dbReference type="GO" id="GO:0006281">
    <property type="term" value="P:DNA repair"/>
    <property type="evidence" value="ECO:0007669"/>
    <property type="project" value="UniProtKB-UniRule"/>
</dbReference>
<evidence type="ECO:0000256" key="12">
    <source>
        <dbReference type="ARBA" id="ARBA00034617"/>
    </source>
</evidence>
<feature type="domain" description="Helicase C-terminal" evidence="17">
    <location>
        <begin position="563"/>
        <end position="735"/>
    </location>
</feature>
<dbReference type="InterPro" id="IPR033454">
    <property type="entry name" value="RecG_wedge"/>
</dbReference>
<evidence type="ECO:0000256" key="11">
    <source>
        <dbReference type="ARBA" id="ARBA00023235"/>
    </source>
</evidence>
<evidence type="ECO:0000256" key="4">
    <source>
        <dbReference type="ARBA" id="ARBA00022763"/>
    </source>
</evidence>
<evidence type="ECO:0000256" key="2">
    <source>
        <dbReference type="ARBA" id="ARBA00017846"/>
    </source>
</evidence>
<evidence type="ECO:0000256" key="13">
    <source>
        <dbReference type="ARBA" id="ARBA00034808"/>
    </source>
</evidence>
<reference evidence="18" key="1">
    <citation type="journal article" date="2020" name="mSystems">
        <title>Genome- and Community-Level Interaction Insights into Carbon Utilization and Element Cycling Functions of Hydrothermarchaeota in Hydrothermal Sediment.</title>
        <authorList>
            <person name="Zhou Z."/>
            <person name="Liu Y."/>
            <person name="Xu W."/>
            <person name="Pan J."/>
            <person name="Luo Z.H."/>
            <person name="Li M."/>
        </authorList>
    </citation>
    <scope>NUCLEOTIDE SEQUENCE [LARGE SCALE GENOMIC DNA]</scope>
    <source>
        <strain evidence="18">HyVt-533</strain>
    </source>
</reference>
<evidence type="ECO:0000256" key="14">
    <source>
        <dbReference type="ARBA" id="ARBA00048988"/>
    </source>
</evidence>
<dbReference type="Pfam" id="PF19833">
    <property type="entry name" value="RecG_dom3_C"/>
    <property type="match status" value="1"/>
</dbReference>
<evidence type="ECO:0000256" key="9">
    <source>
        <dbReference type="ARBA" id="ARBA00023172"/>
    </source>
</evidence>
<keyword evidence="6 15" id="KW-0347">Helicase</keyword>
<dbReference type="InterPro" id="IPR004609">
    <property type="entry name" value="ATP-dep_DNA_helicase_RecG"/>
</dbReference>
<comment type="caution">
    <text evidence="18">The sequence shown here is derived from an EMBL/GenBank/DDBJ whole genome shotgun (WGS) entry which is preliminary data.</text>
</comment>
<dbReference type="GO" id="GO:0016787">
    <property type="term" value="F:hydrolase activity"/>
    <property type="evidence" value="ECO:0007669"/>
    <property type="project" value="UniProtKB-KW"/>
</dbReference>
<dbReference type="CDD" id="cd18811">
    <property type="entry name" value="SF2_C_RecG"/>
    <property type="match status" value="1"/>
</dbReference>
<evidence type="ECO:0000256" key="8">
    <source>
        <dbReference type="ARBA" id="ARBA00023125"/>
    </source>
</evidence>
<evidence type="ECO:0000256" key="10">
    <source>
        <dbReference type="ARBA" id="ARBA00023204"/>
    </source>
</evidence>
<dbReference type="InterPro" id="IPR047112">
    <property type="entry name" value="RecG/Mfd"/>
</dbReference>
<keyword evidence="4 15" id="KW-0227">DNA damage</keyword>
<organism evidence="18">
    <name type="scientific">Thermodesulfatator atlanticus</name>
    <dbReference type="NCBI Taxonomy" id="501497"/>
    <lineage>
        <taxon>Bacteria</taxon>
        <taxon>Pseudomonadati</taxon>
        <taxon>Thermodesulfobacteriota</taxon>
        <taxon>Thermodesulfobacteria</taxon>
        <taxon>Thermodesulfobacteriales</taxon>
        <taxon>Thermodesulfatatoraceae</taxon>
        <taxon>Thermodesulfatator</taxon>
    </lineage>
</organism>
<dbReference type="InterPro" id="IPR001650">
    <property type="entry name" value="Helicase_C-like"/>
</dbReference>
<dbReference type="GO" id="GO:0006310">
    <property type="term" value="P:DNA recombination"/>
    <property type="evidence" value="ECO:0007669"/>
    <property type="project" value="UniProtKB-UniRule"/>
</dbReference>
<comment type="catalytic activity">
    <reaction evidence="12 15">
        <text>Couples ATP hydrolysis with the unwinding of duplex DNA by translocating in the 3'-5' direction.</text>
        <dbReference type="EC" id="5.6.2.4"/>
    </reaction>
</comment>
<dbReference type="PROSITE" id="PS51192">
    <property type="entry name" value="HELICASE_ATP_BIND_1"/>
    <property type="match status" value="1"/>
</dbReference>
<comment type="catalytic activity">
    <reaction evidence="14 15">
        <text>ATP + H2O = ADP + phosphate + H(+)</text>
        <dbReference type="Rhea" id="RHEA:13065"/>
        <dbReference type="ChEBI" id="CHEBI:15377"/>
        <dbReference type="ChEBI" id="CHEBI:15378"/>
        <dbReference type="ChEBI" id="CHEBI:30616"/>
        <dbReference type="ChEBI" id="CHEBI:43474"/>
        <dbReference type="ChEBI" id="CHEBI:456216"/>
        <dbReference type="EC" id="5.6.2.4"/>
    </reaction>
</comment>
<evidence type="ECO:0000259" key="17">
    <source>
        <dbReference type="PROSITE" id="PS51194"/>
    </source>
</evidence>
<evidence type="ECO:0000256" key="1">
    <source>
        <dbReference type="ARBA" id="ARBA00007504"/>
    </source>
</evidence>
<evidence type="ECO:0000256" key="5">
    <source>
        <dbReference type="ARBA" id="ARBA00022801"/>
    </source>
</evidence>
<comment type="similarity">
    <text evidence="1 15">Belongs to the helicase family. RecG subfamily.</text>
</comment>
<dbReference type="Proteomes" id="UP000886101">
    <property type="component" value="Unassembled WGS sequence"/>
</dbReference>
<dbReference type="NCBIfam" id="NF008168">
    <property type="entry name" value="PRK10917.2-2"/>
    <property type="match status" value="1"/>
</dbReference>
<dbReference type="PANTHER" id="PTHR47964">
    <property type="entry name" value="ATP-DEPENDENT DNA HELICASE HOMOLOG RECG, CHLOROPLASTIC"/>
    <property type="match status" value="1"/>
</dbReference>
<evidence type="ECO:0000256" key="6">
    <source>
        <dbReference type="ARBA" id="ARBA00022806"/>
    </source>
</evidence>
<keyword evidence="11" id="KW-0413">Isomerase</keyword>
<dbReference type="InterPro" id="IPR012340">
    <property type="entry name" value="NA-bd_OB-fold"/>
</dbReference>
<dbReference type="GO" id="GO:0005524">
    <property type="term" value="F:ATP binding"/>
    <property type="evidence" value="ECO:0007669"/>
    <property type="project" value="UniProtKB-KW"/>
</dbReference>
<sequence length="806" mass="91337">MEKAKEKEEKLAPLLRPLRFASRRDFSNLAKIKGLETALKSALDEVSSGLPPELAPKLQKKIDGLDALPLPQKKERIKEILALLEGEDQPPSQDFEETTLDPETYRRLRRELQKPVQYLKGVGPKIAAKLAQREVKTVEDLLFFLPRAYEDRRQIKEIRAVRVGEHAVVQGEIVLAGPVKFKKRPVFEVVLSDGTGLLAAKWFHFNERQFRERFKPGQRVILAGEVSLFAGRKEIVHPEVAFPGEETLSLHIGRLLPVYPAVEGLSQKVIRRIMDQAVRDYADKLVSAIPARILKKRGLLPLRLAVKGVHFPSQEDDLQALNTERSVYHKSLAFDEFFYLELALALRKSRLARAPGISFKTESEKVAKFLAALPFRLTRAQERALAEIKEDMAKPYPMNRLLQGDVGCGKTVVAFLAALIAIDNHYQVAFMAPTEILAEQHYLNFRRYAHLIGVEIALLTGGRSAREKKQIYEGLRAGHIHFVIGTHALFQEAVSFKKLGLVIIDEQHRFGVLQRAALKEKAKGLEPDTLVMTATPIPRTLAMTVYGDLDVSIIDEMPAGRKPVKTYLFSAKERAKVYALVRQELRQGNRAYIVFPLVEESEKSDLLAATTMAEYLQKEVFKEYRVGLLHGKMKPAEKEKIMRAFKEGEYQLLVATTVIEVGVDVPEATVMVIEHAERFGLSQLHQLRGRVGRGDRASYCLLVAHKLKPGTEAWRRLKILCETQDGFRIAEEDMKIRGPGELLGVKQSGYFSLKRADLIRDYDMLVAARQEAFALLAEDPELERHPLLKEILFERWQERLKLSEVA</sequence>
<dbReference type="SMART" id="SM00490">
    <property type="entry name" value="HELICc"/>
    <property type="match status" value="1"/>
</dbReference>
<keyword evidence="9 15" id="KW-0233">DNA recombination</keyword>
<dbReference type="InterPro" id="IPR027417">
    <property type="entry name" value="P-loop_NTPase"/>
</dbReference>
<dbReference type="InterPro" id="IPR014001">
    <property type="entry name" value="Helicase_ATP-bd"/>
</dbReference>
<dbReference type="SUPFAM" id="SSF52540">
    <property type="entry name" value="P-loop containing nucleoside triphosphate hydrolases"/>
    <property type="match status" value="2"/>
</dbReference>
<dbReference type="SMART" id="SM00487">
    <property type="entry name" value="DEXDc"/>
    <property type="match status" value="1"/>
</dbReference>
<keyword evidence="7 15" id="KW-0067">ATP-binding</keyword>
<dbReference type="AlphaFoldDB" id="A0A7V5P019"/>
<name>A0A7V5P019_9BACT</name>
<dbReference type="Pfam" id="PF00270">
    <property type="entry name" value="DEAD"/>
    <property type="match status" value="1"/>
</dbReference>
<gene>
    <name evidence="18" type="primary">recG</name>
    <name evidence="18" type="ORF">ENJ96_05905</name>
</gene>
<dbReference type="GO" id="GO:0043138">
    <property type="term" value="F:3'-5' DNA helicase activity"/>
    <property type="evidence" value="ECO:0007669"/>
    <property type="project" value="UniProtKB-EC"/>
</dbReference>
<dbReference type="PANTHER" id="PTHR47964:SF1">
    <property type="entry name" value="ATP-DEPENDENT DNA HELICASE HOMOLOG RECG, CHLOROPLASTIC"/>
    <property type="match status" value="1"/>
</dbReference>
<dbReference type="Pfam" id="PF17191">
    <property type="entry name" value="RecG_wedge"/>
    <property type="match status" value="1"/>
</dbReference>
<dbReference type="InterPro" id="IPR011545">
    <property type="entry name" value="DEAD/DEAH_box_helicase_dom"/>
</dbReference>
<dbReference type="Gene3D" id="3.40.50.300">
    <property type="entry name" value="P-loop containing nucleotide triphosphate hydrolases"/>
    <property type="match status" value="2"/>
</dbReference>
<dbReference type="EMBL" id="DROK01000169">
    <property type="protein sequence ID" value="HHI97368.1"/>
    <property type="molecule type" value="Genomic_DNA"/>
</dbReference>